<keyword evidence="2" id="KW-1185">Reference proteome</keyword>
<dbReference type="EMBL" id="JBHFFA010000001">
    <property type="protein sequence ID" value="KAL2653708.1"/>
    <property type="molecule type" value="Genomic_DNA"/>
</dbReference>
<dbReference type="AlphaFoldDB" id="A0ABD1ZQJ1"/>
<dbReference type="Proteomes" id="UP001605036">
    <property type="component" value="Unassembled WGS sequence"/>
</dbReference>
<organism evidence="1 2">
    <name type="scientific">Riccia fluitans</name>
    <dbReference type="NCBI Taxonomy" id="41844"/>
    <lineage>
        <taxon>Eukaryota</taxon>
        <taxon>Viridiplantae</taxon>
        <taxon>Streptophyta</taxon>
        <taxon>Embryophyta</taxon>
        <taxon>Marchantiophyta</taxon>
        <taxon>Marchantiopsida</taxon>
        <taxon>Marchantiidae</taxon>
        <taxon>Marchantiales</taxon>
        <taxon>Ricciaceae</taxon>
        <taxon>Riccia</taxon>
    </lineage>
</organism>
<gene>
    <name evidence="1" type="ORF">R1flu_021836</name>
</gene>
<protein>
    <submittedName>
        <fullName evidence="1">Uncharacterized protein</fullName>
    </submittedName>
</protein>
<sequence>MQTYKANSQFEQRKFEYNLEALFPIRIVQEIYGIRPELCTSEMSDFFLRKEKLEVLLSRRLLGNVGPLTSSQLCRGNFEGSQANLPSYQRRELQREEAMYCATNLLAVDLISQRRESQLTPSMRALTSCLRAIKKKKKKKPTHEVEEVSPRWWEELHIEQLNTGEDILQQDRAFLATYHQRKLGLLEEMLDSSESRVGQPAGKGRYCFRHWPQCCRNTKRVQ</sequence>
<accession>A0ABD1ZQJ1</accession>
<reference evidence="1 2" key="1">
    <citation type="submission" date="2024-09" db="EMBL/GenBank/DDBJ databases">
        <title>Chromosome-scale assembly of Riccia fluitans.</title>
        <authorList>
            <person name="Paukszto L."/>
            <person name="Sawicki J."/>
            <person name="Karawczyk K."/>
            <person name="Piernik-Szablinska J."/>
            <person name="Szczecinska M."/>
            <person name="Mazdziarz M."/>
        </authorList>
    </citation>
    <scope>NUCLEOTIDE SEQUENCE [LARGE SCALE GENOMIC DNA]</scope>
    <source>
        <strain evidence="1">Rf_01</strain>
        <tissue evidence="1">Aerial parts of the thallus</tissue>
    </source>
</reference>
<name>A0ABD1ZQJ1_9MARC</name>
<evidence type="ECO:0000313" key="2">
    <source>
        <dbReference type="Proteomes" id="UP001605036"/>
    </source>
</evidence>
<comment type="caution">
    <text evidence="1">The sequence shown here is derived from an EMBL/GenBank/DDBJ whole genome shotgun (WGS) entry which is preliminary data.</text>
</comment>
<evidence type="ECO:0000313" key="1">
    <source>
        <dbReference type="EMBL" id="KAL2653708.1"/>
    </source>
</evidence>
<proteinExistence type="predicted"/>